<gene>
    <name evidence="1" type="ORF">DFP97_102440</name>
</gene>
<proteinExistence type="predicted"/>
<evidence type="ECO:0000313" key="1">
    <source>
        <dbReference type="EMBL" id="RCW51244.1"/>
    </source>
</evidence>
<dbReference type="RefSeq" id="WP_114378732.1">
    <property type="nucleotide sequence ID" value="NZ_QPJD01000002.1"/>
</dbReference>
<organism evidence="1 2">
    <name type="scientific">Paenibacillus prosopidis</name>
    <dbReference type="NCBI Taxonomy" id="630520"/>
    <lineage>
        <taxon>Bacteria</taxon>
        <taxon>Bacillati</taxon>
        <taxon>Bacillota</taxon>
        <taxon>Bacilli</taxon>
        <taxon>Bacillales</taxon>
        <taxon>Paenibacillaceae</taxon>
        <taxon>Paenibacillus</taxon>
    </lineage>
</organism>
<dbReference type="PANTHER" id="PTHR37808">
    <property type="entry name" value="SPORE GERMINATION PROTEIN-LIKE PROTEIN YDZR-RELATED"/>
    <property type="match status" value="1"/>
</dbReference>
<dbReference type="OrthoDB" id="2691926at2"/>
<sequence>MPAIVGAISVNTVSGVFNIGDVGTIAPCSFNKTFAGGGSFNSGDILNISNSPSVINIYGSDAYEQNIIVPESDGLVQEDKQS</sequence>
<accession>A0A368W6Y0</accession>
<dbReference type="AlphaFoldDB" id="A0A368W6Y0"/>
<dbReference type="Proteomes" id="UP000252415">
    <property type="component" value="Unassembled WGS sequence"/>
</dbReference>
<name>A0A368W6Y0_9BACL</name>
<reference evidence="1 2" key="1">
    <citation type="submission" date="2018-07" db="EMBL/GenBank/DDBJ databases">
        <title>Genomic Encyclopedia of Type Strains, Phase III (KMG-III): the genomes of soil and plant-associated and newly described type strains.</title>
        <authorList>
            <person name="Whitman W."/>
        </authorList>
    </citation>
    <scope>NUCLEOTIDE SEQUENCE [LARGE SCALE GENOMIC DNA]</scope>
    <source>
        <strain evidence="1 2">CECT 7506</strain>
    </source>
</reference>
<comment type="caution">
    <text evidence="1">The sequence shown here is derived from an EMBL/GenBank/DDBJ whole genome shotgun (WGS) entry which is preliminary data.</text>
</comment>
<dbReference type="PANTHER" id="PTHR37808:SF3">
    <property type="entry name" value="SPORE GERMINATION PROTEIN GERPA-RELATED"/>
    <property type="match status" value="1"/>
</dbReference>
<dbReference type="Pfam" id="PF10676">
    <property type="entry name" value="gerPA"/>
    <property type="match status" value="1"/>
</dbReference>
<protein>
    <submittedName>
        <fullName evidence="1">Spore germination protein PA</fullName>
    </submittedName>
</protein>
<dbReference type="InterPro" id="IPR019618">
    <property type="entry name" value="Spore_germination_GerPA"/>
</dbReference>
<evidence type="ECO:0000313" key="2">
    <source>
        <dbReference type="Proteomes" id="UP000252415"/>
    </source>
</evidence>
<dbReference type="EMBL" id="QPJD01000002">
    <property type="protein sequence ID" value="RCW51244.1"/>
    <property type="molecule type" value="Genomic_DNA"/>
</dbReference>
<keyword evidence="2" id="KW-1185">Reference proteome</keyword>